<dbReference type="InterPro" id="IPR021295">
    <property type="entry name" value="DUF2867"/>
</dbReference>
<evidence type="ECO:0000313" key="1">
    <source>
        <dbReference type="EMBL" id="AEI13235.1"/>
    </source>
</evidence>
<dbReference type="KEGG" id="cga:Celgi_2737"/>
<proteinExistence type="predicted"/>
<dbReference type="eggNOG" id="ENOG5032YGA">
    <property type="taxonomic scope" value="Bacteria"/>
</dbReference>
<dbReference type="Proteomes" id="UP000000485">
    <property type="component" value="Chromosome"/>
</dbReference>
<evidence type="ECO:0008006" key="3">
    <source>
        <dbReference type="Google" id="ProtNLM"/>
    </source>
</evidence>
<dbReference type="RefSeq" id="WP_013884752.1">
    <property type="nucleotide sequence ID" value="NC_015671.1"/>
</dbReference>
<protein>
    <recommendedName>
        <fullName evidence="3">DUF2867 domain-containing protein</fullName>
    </recommendedName>
</protein>
<dbReference type="AlphaFoldDB" id="F8A4I7"/>
<name>F8A4I7_CELGA</name>
<dbReference type="HOGENOM" id="CLU_116730_3_0_11"/>
<sequence>MSTETRTWTDAARVRFSLALRDWSPDFADAAIVALPPGAPTDPALWARTIFGIRSMPGWIRVALVVRQALAPLIGVRRAPRDTFAVDEVVGDEALVSADDTHLDFRCGVAVDADARLVRVTTGVRLHNRRGRLYFAPVRLVHPVVVDQMLRRAARTLTPR</sequence>
<accession>F8A4I7</accession>
<dbReference type="STRING" id="593907.Celgi_2737"/>
<reference evidence="2" key="1">
    <citation type="submission" date="2011-04" db="EMBL/GenBank/DDBJ databases">
        <title>Complete sequence of Cellvibrio gilvus ATCC 13127.</title>
        <authorList>
            <person name="Lucas S."/>
            <person name="Han J."/>
            <person name="Lapidus A."/>
            <person name="Cheng J.-F."/>
            <person name="Goodwin L."/>
            <person name="Pitluck S."/>
            <person name="Peters L."/>
            <person name="Munk A."/>
            <person name="Detter J.C."/>
            <person name="Han C."/>
            <person name="Tapia R."/>
            <person name="Land M."/>
            <person name="Hauser L."/>
            <person name="Kyrpides N."/>
            <person name="Ivanova N."/>
            <person name="Ovchinnikova G."/>
            <person name="Pagani I."/>
            <person name="Mead D."/>
            <person name="Brumm P."/>
            <person name="Woyke T."/>
        </authorList>
    </citation>
    <scope>NUCLEOTIDE SEQUENCE [LARGE SCALE GENOMIC DNA]</scope>
    <source>
        <strain evidence="2">ATCC 13127 / NRRL B-14078</strain>
    </source>
</reference>
<dbReference type="EMBL" id="CP002665">
    <property type="protein sequence ID" value="AEI13235.1"/>
    <property type="molecule type" value="Genomic_DNA"/>
</dbReference>
<dbReference type="Pfam" id="PF11066">
    <property type="entry name" value="DUF2867"/>
    <property type="match status" value="1"/>
</dbReference>
<gene>
    <name evidence="1" type="ordered locus">Celgi_2737</name>
</gene>
<organism evidence="1 2">
    <name type="scientific">Cellulomonas gilvus (strain ATCC 13127 / NRRL B-14078)</name>
    <name type="common">Cellvibrio gilvus</name>
    <dbReference type="NCBI Taxonomy" id="593907"/>
    <lineage>
        <taxon>Bacteria</taxon>
        <taxon>Bacillati</taxon>
        <taxon>Actinomycetota</taxon>
        <taxon>Actinomycetes</taxon>
        <taxon>Micrococcales</taxon>
        <taxon>Cellulomonadaceae</taxon>
        <taxon>Cellulomonas</taxon>
    </lineage>
</organism>
<keyword evidence="2" id="KW-1185">Reference proteome</keyword>
<dbReference type="OrthoDB" id="4470938at2"/>
<evidence type="ECO:0000313" key="2">
    <source>
        <dbReference type="Proteomes" id="UP000000485"/>
    </source>
</evidence>